<accession>A0ABR9PUA3</accession>
<keyword evidence="3" id="KW-1185">Reference proteome</keyword>
<dbReference type="EMBL" id="JAAIYO010000008">
    <property type="protein sequence ID" value="MBE4751504.1"/>
    <property type="molecule type" value="Genomic_DNA"/>
</dbReference>
<protein>
    <recommendedName>
        <fullName evidence="4">Lipoprotein</fullName>
    </recommendedName>
</protein>
<proteinExistence type="predicted"/>
<reference evidence="2 3" key="1">
    <citation type="submission" date="2020-02" db="EMBL/GenBank/DDBJ databases">
        <authorList>
            <person name="Babadi Z.K."/>
            <person name="Risdian C."/>
            <person name="Ebrahimipour G.H."/>
            <person name="Wink J."/>
        </authorList>
    </citation>
    <scope>NUCLEOTIDE SEQUENCE [LARGE SCALE GENOMIC DNA]</scope>
    <source>
        <strain evidence="2 3">ZKHCc1 1396</strain>
    </source>
</reference>
<dbReference type="RefSeq" id="WP_193428707.1">
    <property type="nucleotide sequence ID" value="NZ_CBCSIP010000116.1"/>
</dbReference>
<sequence>MSRWLGGLAALLCLSCASGPGHFGQTADSATNICLRNPACYTQTGNDAILPWAGRAARAATTAHATLRVLEAADVARIEYLLVECAKEAHFKINEREYGKGVIPDDAECNRLIGKDKEGAPITRKTELGRMKHERAFMCAQQEILRLFPDNISIEPRYGPNGKPGEYALTDRRAGSMKPDFAIHASGQPGQVQCIYDFKFPCTKAGKENPRDNSATQRQMGRYKQIGGECNPAIITPQLGVIRD</sequence>
<feature type="signal peptide" evidence="1">
    <location>
        <begin position="1"/>
        <end position="23"/>
    </location>
</feature>
<comment type="caution">
    <text evidence="2">The sequence shown here is derived from an EMBL/GenBank/DDBJ whole genome shotgun (WGS) entry which is preliminary data.</text>
</comment>
<evidence type="ECO:0008006" key="4">
    <source>
        <dbReference type="Google" id="ProtNLM"/>
    </source>
</evidence>
<evidence type="ECO:0000256" key="1">
    <source>
        <dbReference type="SAM" id="SignalP"/>
    </source>
</evidence>
<feature type="chain" id="PRO_5047288753" description="Lipoprotein" evidence="1">
    <location>
        <begin position="24"/>
        <end position="244"/>
    </location>
</feature>
<gene>
    <name evidence="2" type="ORF">G4177_25355</name>
</gene>
<dbReference type="Proteomes" id="UP001516472">
    <property type="component" value="Unassembled WGS sequence"/>
</dbReference>
<name>A0ABR9PUA3_9BACT</name>
<organism evidence="2 3">
    <name type="scientific">Corallococcus soli</name>
    <dbReference type="NCBI Taxonomy" id="2710757"/>
    <lineage>
        <taxon>Bacteria</taxon>
        <taxon>Pseudomonadati</taxon>
        <taxon>Myxococcota</taxon>
        <taxon>Myxococcia</taxon>
        <taxon>Myxococcales</taxon>
        <taxon>Cystobacterineae</taxon>
        <taxon>Myxococcaceae</taxon>
        <taxon>Corallococcus</taxon>
    </lineage>
</organism>
<keyword evidence="1" id="KW-0732">Signal</keyword>
<evidence type="ECO:0000313" key="2">
    <source>
        <dbReference type="EMBL" id="MBE4751504.1"/>
    </source>
</evidence>
<evidence type="ECO:0000313" key="3">
    <source>
        <dbReference type="Proteomes" id="UP001516472"/>
    </source>
</evidence>